<evidence type="ECO:0000256" key="1">
    <source>
        <dbReference type="ARBA" id="ARBA00004953"/>
    </source>
</evidence>
<dbReference type="UniPathway" id="UPA00148"/>
<reference evidence="6 7" key="1">
    <citation type="submission" date="2016-04" db="EMBL/GenBank/DDBJ databases">
        <title>Chloroflexus islandicus sp. nov., a thermophilic filamentous anoxygenic phototrophic bacterium from geyser Strokkur (Iceland).</title>
        <authorList>
            <person name="Gaisin V.A."/>
            <person name="Kalashnikov A.M."/>
            <person name="Sukhacheva M.V."/>
            <person name="Grouzdev D.S."/>
            <person name="Ivanov T.M."/>
            <person name="Kuznetsov B."/>
            <person name="Gorlenko V.M."/>
        </authorList>
    </citation>
    <scope>NUCLEOTIDE SEQUENCE [LARGE SCALE GENOMIC DNA]</scope>
    <source>
        <strain evidence="7">isl-2</strain>
    </source>
</reference>
<dbReference type="STRING" id="1707952.A6A03_13525"/>
<dbReference type="RefSeq" id="WP_066786933.1">
    <property type="nucleotide sequence ID" value="NZ_LWQS01000050.1"/>
</dbReference>
<name>A0A178MBD2_9CHLR</name>
<feature type="domain" description="Cobalamin biosynthesis precorrin-8X methylmutase CobH/CbiC" evidence="5">
    <location>
        <begin position="11"/>
        <end position="209"/>
    </location>
</feature>
<keyword evidence="3" id="KW-0169">Cobalamin biosynthesis</keyword>
<keyword evidence="4" id="KW-0413">Isomerase</keyword>
<dbReference type="PANTHER" id="PTHR43588:SF1">
    <property type="entry name" value="COBALT-PRECORRIN-8 METHYLMUTASE"/>
    <property type="match status" value="1"/>
</dbReference>
<evidence type="ECO:0000256" key="3">
    <source>
        <dbReference type="ARBA" id="ARBA00022573"/>
    </source>
</evidence>
<dbReference type="Gene3D" id="3.40.50.10230">
    <property type="entry name" value="Cobalamin biosynthesis CobH/CbiC, precorrin-8X methylmutase"/>
    <property type="match status" value="1"/>
</dbReference>
<evidence type="ECO:0000313" key="7">
    <source>
        <dbReference type="Proteomes" id="UP000078287"/>
    </source>
</evidence>
<evidence type="ECO:0000256" key="2">
    <source>
        <dbReference type="ARBA" id="ARBA00009774"/>
    </source>
</evidence>
<dbReference type="GO" id="GO:0016993">
    <property type="term" value="F:precorrin-8X methylmutase activity"/>
    <property type="evidence" value="ECO:0007669"/>
    <property type="project" value="InterPro"/>
</dbReference>
<dbReference type="EMBL" id="LWQS01000050">
    <property type="protein sequence ID" value="OAN45873.1"/>
    <property type="molecule type" value="Genomic_DNA"/>
</dbReference>
<accession>A0A178MBD2</accession>
<comment type="pathway">
    <text evidence="1">Cofactor biosynthesis; adenosylcobalamin biosynthesis.</text>
</comment>
<gene>
    <name evidence="6" type="ORF">A6A03_13525</name>
</gene>
<evidence type="ECO:0000313" key="6">
    <source>
        <dbReference type="EMBL" id="OAN45873.1"/>
    </source>
</evidence>
<dbReference type="InterPro" id="IPR003722">
    <property type="entry name" value="Cbl_synth_CobH/CbiC"/>
</dbReference>
<proteinExistence type="inferred from homology"/>
<evidence type="ECO:0000259" key="5">
    <source>
        <dbReference type="Pfam" id="PF02570"/>
    </source>
</evidence>
<sequence>MTEHVPVAGAEIAARSFAIIRAELAERGITLPQPLATVVERIIHTTADFEFATMTQASPGAIEAGVAALQRGCAVITDVQMARVGIDQRRLHRFGGVAHCFNDLPDVIQLAAATGLTRSAAALRWAYEQGHLAGAIVAIGNAPTALFELLDLLDRGAQPALIIGVPVGFVNTAESKAALMARQDVAWIVTAGRKGGSPVATAIVNALLRLALGEDNRDV</sequence>
<dbReference type="SUPFAM" id="SSF63965">
    <property type="entry name" value="Precorrin-8X methylmutase CbiC/CobH"/>
    <property type="match status" value="1"/>
</dbReference>
<dbReference type="Proteomes" id="UP000078287">
    <property type="component" value="Unassembled WGS sequence"/>
</dbReference>
<dbReference type="PANTHER" id="PTHR43588">
    <property type="entry name" value="COBALT-PRECORRIN-8 METHYLMUTASE"/>
    <property type="match status" value="1"/>
</dbReference>
<dbReference type="InterPro" id="IPR036588">
    <property type="entry name" value="CobH/CbiC_sf"/>
</dbReference>
<comment type="similarity">
    <text evidence="2">Belongs to the CobH/CbiC family.</text>
</comment>
<evidence type="ECO:0000256" key="4">
    <source>
        <dbReference type="ARBA" id="ARBA00023235"/>
    </source>
</evidence>
<dbReference type="OrthoDB" id="9780708at2"/>
<comment type="caution">
    <text evidence="6">The sequence shown here is derived from an EMBL/GenBank/DDBJ whole genome shotgun (WGS) entry which is preliminary data.</text>
</comment>
<dbReference type="AlphaFoldDB" id="A0A178MBD2"/>
<keyword evidence="7" id="KW-1185">Reference proteome</keyword>
<dbReference type="GO" id="GO:0009236">
    <property type="term" value="P:cobalamin biosynthetic process"/>
    <property type="evidence" value="ECO:0007669"/>
    <property type="project" value="UniProtKB-UniPathway"/>
</dbReference>
<dbReference type="Pfam" id="PF02570">
    <property type="entry name" value="CbiC"/>
    <property type="match status" value="1"/>
</dbReference>
<protein>
    <submittedName>
        <fullName evidence="6">Precorrin-8X methylmutase</fullName>
    </submittedName>
</protein>
<organism evidence="6 7">
    <name type="scientific">Chloroflexus islandicus</name>
    <dbReference type="NCBI Taxonomy" id="1707952"/>
    <lineage>
        <taxon>Bacteria</taxon>
        <taxon>Bacillati</taxon>
        <taxon>Chloroflexota</taxon>
        <taxon>Chloroflexia</taxon>
        <taxon>Chloroflexales</taxon>
        <taxon>Chloroflexineae</taxon>
        <taxon>Chloroflexaceae</taxon>
        <taxon>Chloroflexus</taxon>
    </lineage>
</organism>